<gene>
    <name evidence="2" type="ORF">LIER_40325</name>
</gene>
<evidence type="ECO:0000313" key="2">
    <source>
        <dbReference type="EMBL" id="GAA0167155.1"/>
    </source>
</evidence>
<organism evidence="2 3">
    <name type="scientific">Lithospermum erythrorhizon</name>
    <name type="common">Purple gromwell</name>
    <name type="synonym">Lithospermum officinale var. erythrorhizon</name>
    <dbReference type="NCBI Taxonomy" id="34254"/>
    <lineage>
        <taxon>Eukaryota</taxon>
        <taxon>Viridiplantae</taxon>
        <taxon>Streptophyta</taxon>
        <taxon>Embryophyta</taxon>
        <taxon>Tracheophyta</taxon>
        <taxon>Spermatophyta</taxon>
        <taxon>Magnoliopsida</taxon>
        <taxon>eudicotyledons</taxon>
        <taxon>Gunneridae</taxon>
        <taxon>Pentapetalae</taxon>
        <taxon>asterids</taxon>
        <taxon>lamiids</taxon>
        <taxon>Boraginales</taxon>
        <taxon>Boraginaceae</taxon>
        <taxon>Boraginoideae</taxon>
        <taxon>Lithospermeae</taxon>
        <taxon>Lithospermum</taxon>
    </lineage>
</organism>
<keyword evidence="3" id="KW-1185">Reference proteome</keyword>
<evidence type="ECO:0000259" key="1">
    <source>
        <dbReference type="Pfam" id="PF07727"/>
    </source>
</evidence>
<dbReference type="AlphaFoldDB" id="A0AAV3QSY9"/>
<keyword evidence="2" id="KW-0472">Membrane</keyword>
<protein>
    <submittedName>
        <fullName evidence="2">Transmembrane signal receptor</fullName>
    </submittedName>
</protein>
<dbReference type="InterPro" id="IPR013103">
    <property type="entry name" value="RVT_2"/>
</dbReference>
<proteinExistence type="predicted"/>
<dbReference type="Proteomes" id="UP001454036">
    <property type="component" value="Unassembled WGS sequence"/>
</dbReference>
<keyword evidence="2" id="KW-0812">Transmembrane</keyword>
<evidence type="ECO:0000313" key="3">
    <source>
        <dbReference type="Proteomes" id="UP001454036"/>
    </source>
</evidence>
<dbReference type="Pfam" id="PF07727">
    <property type="entry name" value="RVT_2"/>
    <property type="match status" value="1"/>
</dbReference>
<feature type="domain" description="Reverse transcriptase Ty1/copia-type" evidence="1">
    <location>
        <begin position="200"/>
        <end position="287"/>
    </location>
</feature>
<keyword evidence="2" id="KW-0675">Receptor</keyword>
<sequence>MNQRGFVDQTDIVKNLVTPSWVVGNSMASPIIGLERDKATGGVSTATTEATAGVADFRTQGDTGKYRYNTTRRNTDPQLHQRATGAVPHTTATVGVSYHQWSLMLRCQNRKNSIPQPIQEPDPETESTQNDLDIPITLRKGTSIRLPVEKFMAYTNLSPNFQDFIASLSDIVNPRDVREALQIPEWRDAVLEEMKALEKNQTWILVNLLPKKKAVCCKWIFTVKYNEDGKVDRYKVRLVAKDFTQTYGIDFSKTFAPIAKLNTVRILLSLTVNLEWELHQLDIKNIF</sequence>
<name>A0AAV3QSY9_LITER</name>
<reference evidence="2 3" key="1">
    <citation type="submission" date="2024-01" db="EMBL/GenBank/DDBJ databases">
        <title>The complete chloroplast genome sequence of Lithospermum erythrorhizon: insights into the phylogenetic relationship among Boraginaceae species and the maternal lineages of purple gromwells.</title>
        <authorList>
            <person name="Okada T."/>
            <person name="Watanabe K."/>
        </authorList>
    </citation>
    <scope>NUCLEOTIDE SEQUENCE [LARGE SCALE GENOMIC DNA]</scope>
</reference>
<dbReference type="EMBL" id="BAABME010023030">
    <property type="protein sequence ID" value="GAA0167155.1"/>
    <property type="molecule type" value="Genomic_DNA"/>
</dbReference>
<accession>A0AAV3QSY9</accession>
<comment type="caution">
    <text evidence="2">The sequence shown here is derived from an EMBL/GenBank/DDBJ whole genome shotgun (WGS) entry which is preliminary data.</text>
</comment>